<evidence type="ECO:0000259" key="1">
    <source>
        <dbReference type="Pfam" id="PF07201"/>
    </source>
</evidence>
<organism evidence="2 3">
    <name type="scientific">Arsenophonus nasoniae</name>
    <name type="common">son-killer infecting Nasonia vitripennis</name>
    <dbReference type="NCBI Taxonomy" id="638"/>
    <lineage>
        <taxon>Bacteria</taxon>
        <taxon>Pseudomonadati</taxon>
        <taxon>Pseudomonadota</taxon>
        <taxon>Gammaproteobacteria</taxon>
        <taxon>Enterobacterales</taxon>
        <taxon>Morganellaceae</taxon>
        <taxon>Arsenophonus</taxon>
    </lineage>
</organism>
<dbReference type="GO" id="GO:0019867">
    <property type="term" value="C:outer membrane"/>
    <property type="evidence" value="ECO:0007669"/>
    <property type="project" value="InterPro"/>
</dbReference>
<dbReference type="SUPFAM" id="SSF140591">
    <property type="entry name" value="Type III secretion system domain"/>
    <property type="match status" value="1"/>
</dbReference>
<protein>
    <submittedName>
        <fullName evidence="2">HrpJ domain-containing protein</fullName>
    </submittedName>
</protein>
<feature type="domain" description="Hypersensitivity response secretion-like HrpJ" evidence="1">
    <location>
        <begin position="60"/>
        <end position="141"/>
    </location>
</feature>
<gene>
    <name evidence="2" type="ORF">QE207_13980</name>
</gene>
<dbReference type="Pfam" id="PF07201">
    <property type="entry name" value="HrpJ"/>
    <property type="match status" value="1"/>
</dbReference>
<proteinExistence type="predicted"/>
<dbReference type="InterPro" id="IPR010812">
    <property type="entry name" value="HrpJ-like"/>
</dbReference>
<evidence type="ECO:0000313" key="3">
    <source>
        <dbReference type="Proteomes" id="UP001177597"/>
    </source>
</evidence>
<evidence type="ECO:0000313" key="2">
    <source>
        <dbReference type="EMBL" id="WGL94790.1"/>
    </source>
</evidence>
<dbReference type="AlphaFoldDB" id="A0AA95GCZ8"/>
<reference evidence="2" key="1">
    <citation type="submission" date="2023-04" db="EMBL/GenBank/DDBJ databases">
        <title>Genome dynamics across the evolutionary transition to endosymbiosis.</title>
        <authorList>
            <person name="Siozios S."/>
            <person name="Nadal-Jimenez P."/>
            <person name="Azagi T."/>
            <person name="Sprong H."/>
            <person name="Frost C.L."/>
            <person name="Parratt S.R."/>
            <person name="Taylor G."/>
            <person name="Brettell L."/>
            <person name="Lew K.C."/>
            <person name="Croft L."/>
            <person name="King K.C."/>
            <person name="Brockhurst M.A."/>
            <person name="Hypsa V."/>
            <person name="Novakova E."/>
            <person name="Darby A.C."/>
            <person name="Hurst G.D.D."/>
        </authorList>
    </citation>
    <scope>NUCLEOTIDE SEQUENCE</scope>
    <source>
        <strain evidence="2">AIh</strain>
    </source>
</reference>
<dbReference type="EMBL" id="CP123498">
    <property type="protein sequence ID" value="WGL94790.1"/>
    <property type="molecule type" value="Genomic_DNA"/>
</dbReference>
<name>A0AA95GCZ8_9GAMM</name>
<dbReference type="GO" id="GO:0046903">
    <property type="term" value="P:secretion"/>
    <property type="evidence" value="ECO:0007669"/>
    <property type="project" value="InterPro"/>
</dbReference>
<accession>A0AA95GCZ8</accession>
<sequence>MQRHKQKLIMDKVNDREKIDRQERFDAESETEVEERYQYNQKRKKLGNEQGKVLLLTQIRQRRELVRKSETENYNEFDNVLDDEIDQKIDKVVNILSKADLITKHLVGQLRKLITDDSDLVIVLRALIKRNNLHEKNRKKL</sequence>
<dbReference type="Proteomes" id="UP001177597">
    <property type="component" value="Chromosome"/>
</dbReference>